<protein>
    <submittedName>
        <fullName evidence="2">Uncharacterized protein</fullName>
    </submittedName>
</protein>
<keyword evidence="3" id="KW-1185">Reference proteome</keyword>
<feature type="region of interest" description="Disordered" evidence="1">
    <location>
        <begin position="72"/>
        <end position="107"/>
    </location>
</feature>
<feature type="compositionally biased region" description="Low complexity" evidence="1">
    <location>
        <begin position="90"/>
        <end position="104"/>
    </location>
</feature>
<reference evidence="3" key="1">
    <citation type="submission" date="2019-07" db="EMBL/GenBank/DDBJ databases">
        <title>De Novo Assembly of kiwifruit Actinidia rufa.</title>
        <authorList>
            <person name="Sugita-Konishi S."/>
            <person name="Sato K."/>
            <person name="Mori E."/>
            <person name="Abe Y."/>
            <person name="Kisaki G."/>
            <person name="Hamano K."/>
            <person name="Suezawa K."/>
            <person name="Otani M."/>
            <person name="Fukuda T."/>
            <person name="Manabe T."/>
            <person name="Gomi K."/>
            <person name="Tabuchi M."/>
            <person name="Akimitsu K."/>
            <person name="Kataoka I."/>
        </authorList>
    </citation>
    <scope>NUCLEOTIDE SEQUENCE [LARGE SCALE GENOMIC DNA]</scope>
    <source>
        <strain evidence="3">cv. Fuchu</strain>
    </source>
</reference>
<name>A0A7J0DES6_9ERIC</name>
<evidence type="ECO:0000256" key="1">
    <source>
        <dbReference type="SAM" id="MobiDB-lite"/>
    </source>
</evidence>
<dbReference type="AlphaFoldDB" id="A0A7J0DES6"/>
<organism evidence="2 3">
    <name type="scientific">Actinidia rufa</name>
    <dbReference type="NCBI Taxonomy" id="165716"/>
    <lineage>
        <taxon>Eukaryota</taxon>
        <taxon>Viridiplantae</taxon>
        <taxon>Streptophyta</taxon>
        <taxon>Embryophyta</taxon>
        <taxon>Tracheophyta</taxon>
        <taxon>Spermatophyta</taxon>
        <taxon>Magnoliopsida</taxon>
        <taxon>eudicotyledons</taxon>
        <taxon>Gunneridae</taxon>
        <taxon>Pentapetalae</taxon>
        <taxon>asterids</taxon>
        <taxon>Ericales</taxon>
        <taxon>Actinidiaceae</taxon>
        <taxon>Actinidia</taxon>
    </lineage>
</organism>
<proteinExistence type="predicted"/>
<evidence type="ECO:0000313" key="2">
    <source>
        <dbReference type="EMBL" id="GFS32983.1"/>
    </source>
</evidence>
<accession>A0A7J0DES6</accession>
<comment type="caution">
    <text evidence="2">The sequence shown here is derived from an EMBL/GenBank/DDBJ whole genome shotgun (WGS) entry which is preliminary data.</text>
</comment>
<gene>
    <name evidence="2" type="ORF">Acr_00g0025720</name>
</gene>
<dbReference type="Proteomes" id="UP000585474">
    <property type="component" value="Unassembled WGS sequence"/>
</dbReference>
<evidence type="ECO:0000313" key="3">
    <source>
        <dbReference type="Proteomes" id="UP000585474"/>
    </source>
</evidence>
<dbReference type="EMBL" id="BJWL01000174">
    <property type="protein sequence ID" value="GFS32983.1"/>
    <property type="molecule type" value="Genomic_DNA"/>
</dbReference>
<sequence>MGLLMNLLVKRQNLKFIIFPPSLISICYFVCSTPCSPIPVSSILVMPTPASYFIQVTSKLKDECNYCHQKHHWKHSCPNRGQSKVQKGFSRSPSSSQASPQYSQHGTQHHSCSFTALAASASSDTSLLPSFDEFQ</sequence>